<evidence type="ECO:0000313" key="1">
    <source>
        <dbReference type="Araport" id="AT2G09388"/>
    </source>
</evidence>
<accession>A0A654F393</accession>
<dbReference type="Proteomes" id="UP000426265">
    <property type="component" value="Unassembled WGS sequence"/>
</dbReference>
<dbReference type="KEGG" id="ath:AT2G09388"/>
<organism evidence="2 3">
    <name type="scientific">Arabidopsis thaliana</name>
    <name type="common">Mouse-ear cress</name>
    <dbReference type="NCBI Taxonomy" id="3702"/>
    <lineage>
        <taxon>Eukaryota</taxon>
        <taxon>Viridiplantae</taxon>
        <taxon>Streptophyta</taxon>
        <taxon>Embryophyta</taxon>
        <taxon>Tracheophyta</taxon>
        <taxon>Spermatophyta</taxon>
        <taxon>Magnoliopsida</taxon>
        <taxon>eudicotyledons</taxon>
        <taxon>Gunneridae</taxon>
        <taxon>Pentapetalae</taxon>
        <taxon>rosids</taxon>
        <taxon>malvids</taxon>
        <taxon>Brassicales</taxon>
        <taxon>Brassicaceae</taxon>
        <taxon>Camelineae</taxon>
        <taxon>Arabidopsis</taxon>
    </lineage>
</organism>
<dbReference type="Araport" id="AT2G09388"/>
<protein>
    <submittedName>
        <fullName evidence="2">Uncharacterized protein</fullName>
    </submittedName>
</protein>
<evidence type="ECO:0000313" key="3">
    <source>
        <dbReference type="Proteomes" id="UP000426265"/>
    </source>
</evidence>
<dbReference type="GeneID" id="815433"/>
<dbReference type="RefSeq" id="NP_849948.1">
    <property type="nucleotide sequence ID" value="NM_179617.1"/>
</dbReference>
<reference evidence="2 3" key="1">
    <citation type="submission" date="2019-11" db="EMBL/GenBank/DDBJ databases">
        <authorList>
            <person name="Jiao W.-B."/>
            <person name="Schneeberger K."/>
        </authorList>
    </citation>
    <scope>NUCLEOTIDE SEQUENCE [LARGE SCALE GENOMIC DNA]</scope>
    <source>
        <strain evidence="3">cv. An-1</strain>
    </source>
</reference>
<dbReference type="EMBL" id="CACRSJ010000105">
    <property type="protein sequence ID" value="VYS52211.1"/>
    <property type="molecule type" value="Genomic_DNA"/>
</dbReference>
<gene>
    <name evidence="1" type="ordered locus">At2g09388</name>
    <name evidence="2" type="ORF">AN1_LOCUS7673</name>
</gene>
<evidence type="ECO:0000313" key="2">
    <source>
        <dbReference type="EMBL" id="VYS52211.1"/>
    </source>
</evidence>
<name>A0A654F393_ARATH</name>
<dbReference type="AlphaFoldDB" id="A0A654F393"/>
<sequence>MDKLEPLRINMRHGSILAVHFFIPGKPTICHQTARTLIRHIPFQCLLRVTSQNLDVGEFVKIYHEEKAEVKSSSLAKKIPKTSNLLASTSDKLELARAITTFKEEEIRHLAEPDDVDFVLTLDVADVGVSKIVIDVGSLIDLLFLSTLGENGK</sequence>
<proteinExistence type="predicted"/>